<feature type="compositionally biased region" description="Basic and acidic residues" evidence="1">
    <location>
        <begin position="677"/>
        <end position="694"/>
    </location>
</feature>
<feature type="compositionally biased region" description="Polar residues" evidence="1">
    <location>
        <begin position="54"/>
        <end position="74"/>
    </location>
</feature>
<dbReference type="EMBL" id="CP046234">
    <property type="protein sequence ID" value="WFD46822.1"/>
    <property type="molecule type" value="Genomic_DNA"/>
</dbReference>
<feature type="region of interest" description="Disordered" evidence="1">
    <location>
        <begin position="192"/>
        <end position="258"/>
    </location>
</feature>
<feature type="compositionally biased region" description="Acidic residues" evidence="1">
    <location>
        <begin position="454"/>
        <end position="465"/>
    </location>
</feature>
<organism evidence="2 3">
    <name type="scientific">Malassezia furfur</name>
    <name type="common">Pityriasis versicolor infection agent</name>
    <name type="synonym">Pityrosporum furfur</name>
    <dbReference type="NCBI Taxonomy" id="55194"/>
    <lineage>
        <taxon>Eukaryota</taxon>
        <taxon>Fungi</taxon>
        <taxon>Dikarya</taxon>
        <taxon>Basidiomycota</taxon>
        <taxon>Ustilaginomycotina</taxon>
        <taxon>Malasseziomycetes</taxon>
        <taxon>Malasseziales</taxon>
        <taxon>Malasseziaceae</taxon>
        <taxon>Malassezia</taxon>
    </lineage>
</organism>
<feature type="compositionally biased region" description="Basic and acidic residues" evidence="1">
    <location>
        <begin position="123"/>
        <end position="134"/>
    </location>
</feature>
<feature type="compositionally biased region" description="Basic and acidic residues" evidence="1">
    <location>
        <begin position="613"/>
        <end position="634"/>
    </location>
</feature>
<sequence>MPRVSRTCPVQLHTRHCAHGERVRVHTDVALVQKRAQLKDAFAAHVRQSLTSSLQQLVPNEGGDTSASDGSGQVLNEEGLPFVDPLEVLPDSPPQTPQLSAERSTAPTGNVLGRAPGQVAPFHPERDVGGGQSRKEWMDSIFASLEREEEAELAAAAATEPAAPAADATSSEAHAGEPGKMKAIQRGFLQRRAEKQAQLHPEPLAEAPVRPKKQVRIAAPPSDSDDDDDEEETSAAAHRMASEKRSKSVHYGRHPDDVGVEEEAARIVDMLGPQIIEGHPNADRILADLRAEQTRMVQRAPPAPASSEPSAPPKPAIGEAVVERDAGPPPSAEVPRAAPRKKLSAFKQRQLERQGHSSDAPSPSVPAAPQVSHGVSAIERAGRADESLAPARAQQGLPPQIPHARPSKAYAERLARRKQGAPTADDLEERVDVASDVPAAGGRRVRFGAPTVVEAEEMDDDEETAPYDVPDAPASDTDMDDEENPAVHPYEHDSDEMQTDDSDAEGLWDSDDEYTPADLEALKPSMSEHPEDAFWNEQLAKEYAEAKARLSLPATRLPPPPGDDDDAAESYGIAPLDASLAPNAEERGTSQRNRPRVSQFKAARMAGAPLPNPRDDYAARQDHAGHALAHELQGHEPGAPAPVMVLPSLAPVRYPRPTDETGAIDLDGESDEDDDRLQELMRARLAIDSDDGRSAESNTRRAAQPPQVQATRKAT</sequence>
<feature type="compositionally biased region" description="Low complexity" evidence="1">
    <location>
        <begin position="357"/>
        <end position="369"/>
    </location>
</feature>
<feature type="compositionally biased region" description="Polar residues" evidence="1">
    <location>
        <begin position="97"/>
        <end position="108"/>
    </location>
</feature>
<reference evidence="2 3" key="1">
    <citation type="journal article" date="2020" name="Elife">
        <title>Loss of centromere function drives karyotype evolution in closely related Malassezia species.</title>
        <authorList>
            <person name="Sankaranarayanan S.R."/>
            <person name="Ianiri G."/>
            <person name="Coelho M.A."/>
            <person name="Reza M.H."/>
            <person name="Thimmappa B.C."/>
            <person name="Ganguly P."/>
            <person name="Vadnala R.N."/>
            <person name="Sun S."/>
            <person name="Siddharthan R."/>
            <person name="Tellgren-Roth C."/>
            <person name="Dawson T.L."/>
            <person name="Heitman J."/>
            <person name="Sanyal K."/>
        </authorList>
    </citation>
    <scope>NUCLEOTIDE SEQUENCE [LARGE SCALE GENOMIC DNA]</scope>
    <source>
        <strain evidence="2">CBS14141</strain>
    </source>
</reference>
<feature type="region of interest" description="Disordered" evidence="1">
    <location>
        <begin position="148"/>
        <end position="180"/>
    </location>
</feature>
<protein>
    <recommendedName>
        <fullName evidence="4">DNA replication checkpoint mediator MRC1 domain-containing protein</fullName>
    </recommendedName>
</protein>
<feature type="compositionally biased region" description="Acidic residues" evidence="1">
    <location>
        <begin position="666"/>
        <end position="676"/>
    </location>
</feature>
<evidence type="ECO:0000256" key="1">
    <source>
        <dbReference type="SAM" id="MobiDB-lite"/>
    </source>
</evidence>
<feature type="compositionally biased region" description="Polar residues" evidence="1">
    <location>
        <begin position="695"/>
        <end position="715"/>
    </location>
</feature>
<evidence type="ECO:0000313" key="2">
    <source>
        <dbReference type="EMBL" id="WFD46822.1"/>
    </source>
</evidence>
<proteinExistence type="predicted"/>
<gene>
    <name evidence="2" type="ORF">GLX27_001464</name>
</gene>
<name>A0ABY8EMP2_MALFU</name>
<feature type="compositionally biased region" description="Low complexity" evidence="1">
    <location>
        <begin position="153"/>
        <end position="173"/>
    </location>
</feature>
<evidence type="ECO:0008006" key="4">
    <source>
        <dbReference type="Google" id="ProtNLM"/>
    </source>
</evidence>
<feature type="region of interest" description="Disordered" evidence="1">
    <location>
        <begin position="285"/>
        <end position="531"/>
    </location>
</feature>
<feature type="region of interest" description="Disordered" evidence="1">
    <location>
        <begin position="54"/>
        <end position="134"/>
    </location>
</feature>
<keyword evidence="3" id="KW-1185">Reference proteome</keyword>
<feature type="region of interest" description="Disordered" evidence="1">
    <location>
        <begin position="551"/>
        <end position="715"/>
    </location>
</feature>
<feature type="compositionally biased region" description="Acidic residues" evidence="1">
    <location>
        <begin position="223"/>
        <end position="233"/>
    </location>
</feature>
<accession>A0ABY8EMP2</accession>
<feature type="compositionally biased region" description="Acidic residues" evidence="1">
    <location>
        <begin position="493"/>
        <end position="515"/>
    </location>
</feature>
<evidence type="ECO:0000313" key="3">
    <source>
        <dbReference type="Proteomes" id="UP000818624"/>
    </source>
</evidence>
<dbReference type="Proteomes" id="UP000818624">
    <property type="component" value="Chromosome 1"/>
</dbReference>